<proteinExistence type="predicted"/>
<accession>A0A652YWW3</accession>
<evidence type="ECO:0008006" key="2">
    <source>
        <dbReference type="Google" id="ProtNLM"/>
    </source>
</evidence>
<evidence type="ECO:0000313" key="1">
    <source>
        <dbReference type="EMBL" id="TYQ08117.1"/>
    </source>
</evidence>
<dbReference type="EMBL" id="VNIQ01000001">
    <property type="protein sequence ID" value="TYQ08117.1"/>
    <property type="molecule type" value="Genomic_DNA"/>
</dbReference>
<protein>
    <recommendedName>
        <fullName evidence="2">DUF1616 domain-containing protein</fullName>
    </recommendedName>
</protein>
<organism evidence="1">
    <name type="scientific">Nocardia globerula</name>
    <dbReference type="NCBI Taxonomy" id="1818"/>
    <lineage>
        <taxon>Bacteria</taxon>
        <taxon>Bacillati</taxon>
        <taxon>Actinomycetota</taxon>
        <taxon>Actinomycetes</taxon>
        <taxon>Mycobacteriales</taxon>
        <taxon>Nocardiaceae</taxon>
        <taxon>Nocardia</taxon>
    </lineage>
</organism>
<reference evidence="1" key="1">
    <citation type="submission" date="2019-07" db="EMBL/GenBank/DDBJ databases">
        <title>Genomic Encyclopedia of Type Strains, Phase IV (KMG-IV): sequencing the most valuable type-strain genomes for metagenomic binning, comparative biology and taxonomic classification.</title>
        <authorList>
            <person name="Goeker M."/>
        </authorList>
    </citation>
    <scope>NUCLEOTIDE SEQUENCE</scope>
    <source>
        <strain evidence="1">DSM 44596</strain>
    </source>
</reference>
<gene>
    <name evidence="1" type="ORF">FNL38_101488</name>
</gene>
<dbReference type="AlphaFoldDB" id="A0A652YWW3"/>
<comment type="caution">
    <text evidence="1">The sequence shown here is derived from an EMBL/GenBank/DDBJ whole genome shotgun (WGS) entry which is preliminary data.</text>
</comment>
<name>A0A652YWW3_NOCGL</name>
<sequence>MKRTDIATRSRQVLDVVLTSDTLTGVRVSAVVAAVSLAAVLLRAPVELRVCAVAALLVIPAWAAAALILGKTPGSTDTRFDGLEKPLRVLLPALFTLIILLETVLALGPLGFQLTTSTIALALFAVSAVMLSLLAIRIRQSPRKPESRAVPDVPWRRVGKTALVSLALTALCVGALIGALAMQTTQPERYVNTILTGPDTAIAGQLAVAPGTPVDIEWTSYSYGFLFPTLPPDVSATIGGVSPTDPRFVTTPPTAPFDTNTNARSAQVGTVSFLAPNEPGRYRVAIDIAIAQTPDTVGVGPTSLVLYLSVAP</sequence>